<dbReference type="Proteomes" id="UP000680149">
    <property type="component" value="Segment"/>
</dbReference>
<keyword evidence="3" id="KW-0808">Transferase</keyword>
<keyword evidence="9" id="KW-0479">Metal-binding</keyword>
<keyword evidence="6" id="KW-0693">Viral RNA replication</keyword>
<evidence type="ECO:0000256" key="7">
    <source>
        <dbReference type="ARBA" id="ARBA00030248"/>
    </source>
</evidence>
<dbReference type="EC" id="2.7.7.48" evidence="1"/>
<sequence length="611" mass="68598">MPSPLLNGADMKSLVSLLKNVLLDIEDACCVSTSRDLKTIMARIEEEGDSFLTISLSNYGSDLQKGLDRGYVAHDLFQGFSRTGALPKLFSGLLELIFDRVTGRLLDVPDVDAILYLRQISLMWAKIARPTTEKRNRAAISKYMECERDVRESDLYVGPGTGSRSDLGRISSLLFREVLSSLDRMVYSGDGIVPRHGPGQTADRLVGNHKYDLSVWTSRLEYVFPSGKFARASFRAYLESPLRIDEPGEEQPVKVVLVPKTMKTPRIIAMEPTCMQYMQQALLQPLVKAIESDKLARHFVGFTDQVPNQELAMKGSLDGSLATLDLSEASDRVSNQHVRILLERYPSLAEGVDATRSRKADVDGHGVIRLAKFASMGSALCFPFEAMVFTTVVFIGIEKVLNRQLTRKDLKSFIGRVRVYGDDIIVPVEYALSVVESLEAFGFRVNSGKSFWTGKFRESCGKDYYAGQDVSLVRLRSDLPTQQQHTSEIVSIADFRNQLYKAGYWKSVRYLDGVLEDLKLPWNAVLDTSPGIGKFSFLGYQTDGWDNDLQRPLVRAMVIRTTPRVSKLDGWGAMLKYFLKDSELPFLDPKHLEYAGRPVAVNIKHRRVVPY</sequence>
<evidence type="ECO:0000256" key="5">
    <source>
        <dbReference type="ARBA" id="ARBA00022741"/>
    </source>
</evidence>
<keyword evidence="4" id="KW-0548">Nucleotidyltransferase</keyword>
<organism evidence="11 12">
    <name type="scientific">ssRNA phage Esthiorhiza.2_11</name>
    <dbReference type="NCBI Taxonomy" id="2786027"/>
    <lineage>
        <taxon>Viruses</taxon>
        <taxon>Riboviria</taxon>
        <taxon>Orthornavirae</taxon>
        <taxon>Lenarviricota</taxon>
        <taxon>Leviviricetes</taxon>
        <taxon>Timlovirales</taxon>
        <taxon>Steitzviridae</taxon>
        <taxon>Hodnevirus</taxon>
        <taxon>Hodnevirus pedovicinum</taxon>
    </lineage>
</organism>
<evidence type="ECO:0000256" key="6">
    <source>
        <dbReference type="ARBA" id="ARBA00022953"/>
    </source>
</evidence>
<dbReference type="InterPro" id="IPR005093">
    <property type="entry name" value="RNArep_beta"/>
</dbReference>
<keyword evidence="9" id="KW-0460">Magnesium</keyword>
<evidence type="ECO:0000259" key="10">
    <source>
        <dbReference type="PROSITE" id="PS50522"/>
    </source>
</evidence>
<feature type="binding site" evidence="9">
    <location>
        <position position="423"/>
    </location>
    <ligand>
        <name>Mg(2+)</name>
        <dbReference type="ChEBI" id="CHEBI:18420"/>
        <label>2</label>
    </ligand>
</feature>
<dbReference type="GO" id="GO:0000166">
    <property type="term" value="F:nucleotide binding"/>
    <property type="evidence" value="ECO:0007669"/>
    <property type="project" value="UniProtKB-KW"/>
</dbReference>
<evidence type="ECO:0000256" key="4">
    <source>
        <dbReference type="ARBA" id="ARBA00022695"/>
    </source>
</evidence>
<dbReference type="GO" id="GO:0039694">
    <property type="term" value="P:viral RNA genome replication"/>
    <property type="evidence" value="ECO:0007669"/>
    <property type="project" value="InterPro"/>
</dbReference>
<evidence type="ECO:0000256" key="3">
    <source>
        <dbReference type="ARBA" id="ARBA00022679"/>
    </source>
</evidence>
<comment type="cofactor">
    <cofactor evidence="9">
        <name>Mg(2+)</name>
        <dbReference type="ChEBI" id="CHEBI:18420"/>
    </cofactor>
    <text evidence="9">Binds 2 Mg(2+) per subunit.</text>
</comment>
<feature type="domain" description="RdRp catalytic" evidence="10">
    <location>
        <begin position="310"/>
        <end position="454"/>
    </location>
</feature>
<reference evidence="11" key="1">
    <citation type="submission" date="2020-09" db="EMBL/GenBank/DDBJ databases">
        <title>Leviviricetes taxonomy.</title>
        <authorList>
            <person name="Stockdale S.R."/>
            <person name="Callanan J."/>
            <person name="Adriaenssens E.M."/>
            <person name="Kuhn J.H."/>
            <person name="Rumnieks J."/>
            <person name="Shkoporov A."/>
            <person name="Draper L.A."/>
            <person name="Ross P."/>
            <person name="Hill C."/>
        </authorList>
    </citation>
    <scope>NUCLEOTIDE SEQUENCE</scope>
</reference>
<evidence type="ECO:0000256" key="8">
    <source>
        <dbReference type="ARBA" id="ARBA00048744"/>
    </source>
</evidence>
<dbReference type="GO" id="GO:0003968">
    <property type="term" value="F:RNA-directed RNA polymerase activity"/>
    <property type="evidence" value="ECO:0007669"/>
    <property type="project" value="UniProtKB-KW"/>
</dbReference>
<proteinExistence type="predicted"/>
<feature type="binding site" evidence="9">
    <location>
        <position position="325"/>
    </location>
    <ligand>
        <name>Mg(2+)</name>
        <dbReference type="ChEBI" id="CHEBI:18420"/>
        <label>2</label>
    </ligand>
</feature>
<gene>
    <name evidence="11" type="primary">Esthiorhiza.2_11_4</name>
</gene>
<evidence type="ECO:0000256" key="9">
    <source>
        <dbReference type="PIRSR" id="PIRSR605093-1"/>
    </source>
</evidence>
<dbReference type="RefSeq" id="YP_010770405.1">
    <property type="nucleotide sequence ID" value="NC_074258.1"/>
</dbReference>
<dbReference type="InterPro" id="IPR007096">
    <property type="entry name" value="RNA-dir_Rpol_cat_phage"/>
</dbReference>
<feature type="binding site" evidence="9">
    <location>
        <position position="422"/>
    </location>
    <ligand>
        <name>Mg(2+)</name>
        <dbReference type="ChEBI" id="CHEBI:18420"/>
        <label>2</label>
    </ligand>
</feature>
<dbReference type="Pfam" id="PF03431">
    <property type="entry name" value="RNA_replicase_B"/>
    <property type="match status" value="1"/>
</dbReference>
<evidence type="ECO:0000256" key="2">
    <source>
        <dbReference type="ARBA" id="ARBA00022484"/>
    </source>
</evidence>
<dbReference type="EMBL" id="BK013905">
    <property type="protein sequence ID" value="DAD51740.1"/>
    <property type="molecule type" value="Genomic_RNA"/>
</dbReference>
<evidence type="ECO:0000256" key="1">
    <source>
        <dbReference type="ARBA" id="ARBA00012494"/>
    </source>
</evidence>
<accession>A0A8S5L2T8</accession>
<dbReference type="KEGG" id="vg:80399715"/>
<protein>
    <recommendedName>
        <fullName evidence="1">RNA-directed RNA polymerase</fullName>
        <ecNumber evidence="1">2.7.7.48</ecNumber>
    </recommendedName>
    <alternativeName>
        <fullName evidence="7">RNA replicase beta chain</fullName>
    </alternativeName>
</protein>
<comment type="catalytic activity">
    <reaction evidence="8">
        <text>RNA(n) + a ribonucleoside 5'-triphosphate = RNA(n+1) + diphosphate</text>
        <dbReference type="Rhea" id="RHEA:21248"/>
        <dbReference type="Rhea" id="RHEA-COMP:14527"/>
        <dbReference type="Rhea" id="RHEA-COMP:17342"/>
        <dbReference type="ChEBI" id="CHEBI:33019"/>
        <dbReference type="ChEBI" id="CHEBI:61557"/>
        <dbReference type="ChEBI" id="CHEBI:140395"/>
        <dbReference type="EC" id="2.7.7.48"/>
    </reaction>
</comment>
<keyword evidence="12" id="KW-1185">Reference proteome</keyword>
<keyword evidence="2 11" id="KW-0696">RNA-directed RNA polymerase</keyword>
<evidence type="ECO:0000313" key="11">
    <source>
        <dbReference type="EMBL" id="DAD51740.1"/>
    </source>
</evidence>
<dbReference type="GeneID" id="80399715"/>
<evidence type="ECO:0000313" key="12">
    <source>
        <dbReference type="Proteomes" id="UP000680149"/>
    </source>
</evidence>
<dbReference type="PROSITE" id="PS50522">
    <property type="entry name" value="RDRP_PHAGE"/>
    <property type="match status" value="1"/>
</dbReference>
<dbReference type="GO" id="GO:0046872">
    <property type="term" value="F:metal ion binding"/>
    <property type="evidence" value="ECO:0007669"/>
    <property type="project" value="UniProtKB-KW"/>
</dbReference>
<keyword evidence="5" id="KW-0547">Nucleotide-binding</keyword>
<name>A0A8S5L2T8_9VIRU</name>